<gene>
    <name evidence="2" type="ORF">JOC94_002177</name>
</gene>
<proteinExistence type="predicted"/>
<keyword evidence="3" id="KW-1185">Reference proteome</keyword>
<dbReference type="InterPro" id="IPR008490">
    <property type="entry name" value="Transposase_InsH_N"/>
</dbReference>
<protein>
    <submittedName>
        <fullName evidence="2">Transposase</fullName>
    </submittedName>
</protein>
<sequence>MGNVHGFSGNQISFQLLCLDEMIDKENPVRAIDAFVESLCLVDMGIKEYKKHNPGQQPYERKDLLKLFIYGYFNKIRSSR</sequence>
<reference evidence="2 3" key="1">
    <citation type="submission" date="2021-01" db="EMBL/GenBank/DDBJ databases">
        <title>Genomic Encyclopedia of Type Strains, Phase IV (KMG-IV): sequencing the most valuable type-strain genomes for metagenomic binning, comparative biology and taxonomic classification.</title>
        <authorList>
            <person name="Goeker M."/>
        </authorList>
    </citation>
    <scope>NUCLEOTIDE SEQUENCE [LARGE SCALE GENOMIC DNA]</scope>
    <source>
        <strain evidence="2 3">DSM 105453</strain>
    </source>
</reference>
<evidence type="ECO:0000313" key="2">
    <source>
        <dbReference type="EMBL" id="MBM7715190.1"/>
    </source>
</evidence>
<comment type="caution">
    <text evidence="2">The sequence shown here is derived from an EMBL/GenBank/DDBJ whole genome shotgun (WGS) entry which is preliminary data.</text>
</comment>
<dbReference type="Pfam" id="PF05598">
    <property type="entry name" value="DUF772"/>
    <property type="match status" value="1"/>
</dbReference>
<evidence type="ECO:0000259" key="1">
    <source>
        <dbReference type="Pfam" id="PF05598"/>
    </source>
</evidence>
<organism evidence="2 3">
    <name type="scientific">Siminovitchia thermophila</name>
    <dbReference type="NCBI Taxonomy" id="1245522"/>
    <lineage>
        <taxon>Bacteria</taxon>
        <taxon>Bacillati</taxon>
        <taxon>Bacillota</taxon>
        <taxon>Bacilli</taxon>
        <taxon>Bacillales</taxon>
        <taxon>Bacillaceae</taxon>
        <taxon>Siminovitchia</taxon>
    </lineage>
</organism>
<dbReference type="RefSeq" id="WP_205179274.1">
    <property type="nucleotide sequence ID" value="NZ_JAFBFH010000013.1"/>
</dbReference>
<accession>A0ABS2R741</accession>
<dbReference type="Proteomes" id="UP000823485">
    <property type="component" value="Unassembled WGS sequence"/>
</dbReference>
<dbReference type="EMBL" id="JAFBFH010000013">
    <property type="protein sequence ID" value="MBM7715190.1"/>
    <property type="molecule type" value="Genomic_DNA"/>
</dbReference>
<name>A0ABS2R741_9BACI</name>
<feature type="domain" description="Transposase InsH N-terminal" evidence="1">
    <location>
        <begin position="18"/>
        <end position="80"/>
    </location>
</feature>
<evidence type="ECO:0000313" key="3">
    <source>
        <dbReference type="Proteomes" id="UP000823485"/>
    </source>
</evidence>